<keyword evidence="4" id="KW-0731">Sigma factor</keyword>
<evidence type="ECO:0000313" key="8">
    <source>
        <dbReference type="EMBL" id="AXB43136.1"/>
    </source>
</evidence>
<evidence type="ECO:0000256" key="5">
    <source>
        <dbReference type="ARBA" id="ARBA00023163"/>
    </source>
</evidence>
<dbReference type="GO" id="GO:0006352">
    <property type="term" value="P:DNA-templated transcription initiation"/>
    <property type="evidence" value="ECO:0007669"/>
    <property type="project" value="InterPro"/>
</dbReference>
<protein>
    <submittedName>
        <fullName evidence="8">RNA polymerase subunit sigma-24</fullName>
    </submittedName>
</protein>
<dbReference type="InterPro" id="IPR013324">
    <property type="entry name" value="RNA_pol_sigma_r3/r4-like"/>
</dbReference>
<dbReference type="Gene3D" id="1.10.10.10">
    <property type="entry name" value="Winged helix-like DNA-binding domain superfamily/Winged helix DNA-binding domain"/>
    <property type="match status" value="1"/>
</dbReference>
<organism evidence="8 9">
    <name type="scientific">Amycolatopsis albispora</name>
    <dbReference type="NCBI Taxonomy" id="1804986"/>
    <lineage>
        <taxon>Bacteria</taxon>
        <taxon>Bacillati</taxon>
        <taxon>Actinomycetota</taxon>
        <taxon>Actinomycetes</taxon>
        <taxon>Pseudonocardiales</taxon>
        <taxon>Pseudonocardiaceae</taxon>
        <taxon>Amycolatopsis</taxon>
    </lineage>
</organism>
<dbReference type="InterPro" id="IPR052704">
    <property type="entry name" value="ECF_Sigma-70_Domain"/>
</dbReference>
<evidence type="ECO:0000313" key="9">
    <source>
        <dbReference type="Proteomes" id="UP000250434"/>
    </source>
</evidence>
<feature type="domain" description="RNA polymerase sigma-70 region 2" evidence="6">
    <location>
        <begin position="9"/>
        <end position="70"/>
    </location>
</feature>
<dbReference type="InterPro" id="IPR036388">
    <property type="entry name" value="WH-like_DNA-bd_sf"/>
</dbReference>
<dbReference type="SUPFAM" id="SSF54427">
    <property type="entry name" value="NTF2-like"/>
    <property type="match status" value="1"/>
</dbReference>
<dbReference type="InterPro" id="IPR013325">
    <property type="entry name" value="RNA_pol_sigma_r2"/>
</dbReference>
<dbReference type="Gene3D" id="3.10.450.50">
    <property type="match status" value="1"/>
</dbReference>
<evidence type="ECO:0000256" key="2">
    <source>
        <dbReference type="ARBA" id="ARBA00011344"/>
    </source>
</evidence>
<feature type="domain" description="RNA polymerase sigma factor 70 region 4 type 2" evidence="7">
    <location>
        <begin position="106"/>
        <end position="154"/>
    </location>
</feature>
<dbReference type="PANTHER" id="PTHR30173:SF36">
    <property type="entry name" value="ECF RNA POLYMERASE SIGMA FACTOR SIGJ"/>
    <property type="match status" value="1"/>
</dbReference>
<dbReference type="NCBIfam" id="TIGR02957">
    <property type="entry name" value="SigX4"/>
    <property type="match status" value="1"/>
</dbReference>
<dbReference type="SUPFAM" id="SSF88659">
    <property type="entry name" value="Sigma3 and sigma4 domains of RNA polymerase sigma factors"/>
    <property type="match status" value="1"/>
</dbReference>
<evidence type="ECO:0000256" key="3">
    <source>
        <dbReference type="ARBA" id="ARBA00023015"/>
    </source>
</evidence>
<dbReference type="Gene3D" id="1.10.1740.10">
    <property type="match status" value="1"/>
</dbReference>
<evidence type="ECO:0000259" key="6">
    <source>
        <dbReference type="Pfam" id="PF04542"/>
    </source>
</evidence>
<dbReference type="Pfam" id="PF04542">
    <property type="entry name" value="Sigma70_r2"/>
    <property type="match status" value="1"/>
</dbReference>
<proteinExistence type="inferred from homology"/>
<accession>A0A344L512</accession>
<dbReference type="GO" id="GO:0003677">
    <property type="term" value="F:DNA binding"/>
    <property type="evidence" value="ECO:0007669"/>
    <property type="project" value="InterPro"/>
</dbReference>
<dbReference type="OrthoDB" id="3211555at2"/>
<keyword evidence="3" id="KW-0805">Transcription regulation</keyword>
<evidence type="ECO:0000256" key="1">
    <source>
        <dbReference type="ARBA" id="ARBA00010641"/>
    </source>
</evidence>
<dbReference type="InterPro" id="IPR013249">
    <property type="entry name" value="RNA_pol_sigma70_r4_t2"/>
</dbReference>
<dbReference type="SUPFAM" id="SSF88946">
    <property type="entry name" value="Sigma2 domain of RNA polymerase sigma factors"/>
    <property type="match status" value="1"/>
</dbReference>
<dbReference type="InterPro" id="IPR032710">
    <property type="entry name" value="NTF2-like_dom_sf"/>
</dbReference>
<dbReference type="Proteomes" id="UP000250434">
    <property type="component" value="Chromosome"/>
</dbReference>
<dbReference type="NCBIfam" id="NF007214">
    <property type="entry name" value="PRK09636.1"/>
    <property type="match status" value="1"/>
</dbReference>
<gene>
    <name evidence="8" type="ORF">A4R43_11725</name>
</gene>
<dbReference type="InterPro" id="IPR014284">
    <property type="entry name" value="RNA_pol_sigma-70_dom"/>
</dbReference>
<dbReference type="AlphaFoldDB" id="A0A344L512"/>
<dbReference type="GO" id="GO:0016987">
    <property type="term" value="F:sigma factor activity"/>
    <property type="evidence" value="ECO:0007669"/>
    <property type="project" value="UniProtKB-KW"/>
</dbReference>
<dbReference type="NCBIfam" id="TIGR02937">
    <property type="entry name" value="sigma70-ECF"/>
    <property type="match status" value="1"/>
</dbReference>
<dbReference type="CDD" id="cd06171">
    <property type="entry name" value="Sigma70_r4"/>
    <property type="match status" value="1"/>
</dbReference>
<comment type="subunit">
    <text evidence="2">Interacts transiently with the RNA polymerase catalytic core formed by RpoA, RpoB, RpoC and RpoZ (2 alpha, 1 beta, 1 beta' and 1 omega subunit) to form the RNA polymerase holoenzyme that can initiate transcription.</text>
</comment>
<dbReference type="PANTHER" id="PTHR30173">
    <property type="entry name" value="SIGMA 19 FACTOR"/>
    <property type="match status" value="1"/>
</dbReference>
<sequence length="296" mass="32589">MTAGPLEEFESARPRVFALAYRMLGEAAEAEDVVQEAYLRWEKSEPVGTPPAWLTRVVTNLCLNRLTSARARRERYTGPWLPEPVVSEPGPAETAEQRDSLRYGVLVLLERLTPAERAAFVLREGFDYSHREIADILGVTEANARQLYRRAREHVGEPRKRFEASADERRGIVERFLAATLDGDLPALERLLTEDVVAWSDGGGKVGAGRRPILGRAKVLRFLTGLGGHPRARAAEFTVEVVNGEPALLVFEAGALIAVMVPELRDGRCAEIRTVLNPDKLAFAAAQLAARQGKSG</sequence>
<reference evidence="8 9" key="1">
    <citation type="submission" date="2016-04" db="EMBL/GenBank/DDBJ databases">
        <title>Complete genome sequence and analysis of deep-sea sediment isolate, Amycolatopsis sp. WP1.</title>
        <authorList>
            <person name="Wang H."/>
            <person name="Chen S."/>
            <person name="Wu Q."/>
        </authorList>
    </citation>
    <scope>NUCLEOTIDE SEQUENCE [LARGE SCALE GENOMIC DNA]</scope>
    <source>
        <strain evidence="8 9">WP1</strain>
    </source>
</reference>
<dbReference type="Pfam" id="PF08281">
    <property type="entry name" value="Sigma70_r4_2"/>
    <property type="match status" value="1"/>
</dbReference>
<dbReference type="KEGG" id="aab:A4R43_11725"/>
<dbReference type="EMBL" id="CP015163">
    <property type="protein sequence ID" value="AXB43136.1"/>
    <property type="molecule type" value="Genomic_DNA"/>
</dbReference>
<comment type="similarity">
    <text evidence="1">Belongs to the sigma-70 factor family. ECF subfamily.</text>
</comment>
<dbReference type="RefSeq" id="WP_113692381.1">
    <property type="nucleotide sequence ID" value="NZ_CP015163.1"/>
</dbReference>
<dbReference type="InterPro" id="IPR007627">
    <property type="entry name" value="RNA_pol_sigma70_r2"/>
</dbReference>
<evidence type="ECO:0000259" key="7">
    <source>
        <dbReference type="Pfam" id="PF08281"/>
    </source>
</evidence>
<keyword evidence="9" id="KW-1185">Reference proteome</keyword>
<keyword evidence="5" id="KW-0804">Transcription</keyword>
<name>A0A344L512_9PSEU</name>
<evidence type="ECO:0000256" key="4">
    <source>
        <dbReference type="ARBA" id="ARBA00023082"/>
    </source>
</evidence>
<dbReference type="InterPro" id="IPR014303">
    <property type="entry name" value="RNA_pol_sigma-70_ECF"/>
</dbReference>